<dbReference type="Pfam" id="PF13180">
    <property type="entry name" value="PDZ_2"/>
    <property type="match status" value="1"/>
</dbReference>
<dbReference type="AlphaFoldDB" id="A0A926ZK63"/>
<keyword evidence="3" id="KW-0378">Hydrolase</keyword>
<dbReference type="InterPro" id="IPR001478">
    <property type="entry name" value="PDZ"/>
</dbReference>
<evidence type="ECO:0000313" key="5">
    <source>
        <dbReference type="EMBL" id="MBD2183711.1"/>
    </source>
</evidence>
<name>A0A926ZK63_9CYAN</name>
<dbReference type="InterPro" id="IPR036034">
    <property type="entry name" value="PDZ_sf"/>
</dbReference>
<dbReference type="SUPFAM" id="SSF50156">
    <property type="entry name" value="PDZ domain-like"/>
    <property type="match status" value="1"/>
</dbReference>
<protein>
    <submittedName>
        <fullName evidence="5">Trypsin-like peptidase domain-containing protein</fullName>
    </submittedName>
</protein>
<dbReference type="GO" id="GO:0006508">
    <property type="term" value="P:proteolysis"/>
    <property type="evidence" value="ECO:0007669"/>
    <property type="project" value="UniProtKB-KW"/>
</dbReference>
<dbReference type="GO" id="GO:0004252">
    <property type="term" value="F:serine-type endopeptidase activity"/>
    <property type="evidence" value="ECO:0007669"/>
    <property type="project" value="InterPro"/>
</dbReference>
<dbReference type="EMBL" id="JACJPW010000062">
    <property type="protein sequence ID" value="MBD2183711.1"/>
    <property type="molecule type" value="Genomic_DNA"/>
</dbReference>
<dbReference type="Pfam" id="PF13365">
    <property type="entry name" value="Trypsin_2"/>
    <property type="match status" value="1"/>
</dbReference>
<dbReference type="Proteomes" id="UP000641646">
    <property type="component" value="Unassembled WGS sequence"/>
</dbReference>
<dbReference type="RefSeq" id="WP_190468625.1">
    <property type="nucleotide sequence ID" value="NZ_JACJPW010000062.1"/>
</dbReference>
<evidence type="ECO:0000259" key="4">
    <source>
        <dbReference type="PROSITE" id="PS50106"/>
    </source>
</evidence>
<comment type="similarity">
    <text evidence="1">Belongs to the peptidase S1C family.</text>
</comment>
<reference evidence="5" key="2">
    <citation type="submission" date="2020-08" db="EMBL/GenBank/DDBJ databases">
        <authorList>
            <person name="Chen M."/>
            <person name="Teng W."/>
            <person name="Zhao L."/>
            <person name="Hu C."/>
            <person name="Zhou Y."/>
            <person name="Han B."/>
            <person name="Song L."/>
            <person name="Shu W."/>
        </authorList>
    </citation>
    <scope>NUCLEOTIDE SEQUENCE</scope>
    <source>
        <strain evidence="5">FACHB-1375</strain>
    </source>
</reference>
<dbReference type="Gene3D" id="2.40.10.120">
    <property type="match status" value="1"/>
</dbReference>
<keyword evidence="2" id="KW-0645">Protease</keyword>
<evidence type="ECO:0000256" key="2">
    <source>
        <dbReference type="ARBA" id="ARBA00022670"/>
    </source>
</evidence>
<dbReference type="PANTHER" id="PTHR22939">
    <property type="entry name" value="SERINE PROTEASE FAMILY S1C HTRA-RELATED"/>
    <property type="match status" value="1"/>
</dbReference>
<dbReference type="InterPro" id="IPR009003">
    <property type="entry name" value="Peptidase_S1_PA"/>
</dbReference>
<organism evidence="5 6">
    <name type="scientific">Aerosakkonema funiforme FACHB-1375</name>
    <dbReference type="NCBI Taxonomy" id="2949571"/>
    <lineage>
        <taxon>Bacteria</taxon>
        <taxon>Bacillati</taxon>
        <taxon>Cyanobacteriota</taxon>
        <taxon>Cyanophyceae</taxon>
        <taxon>Oscillatoriophycideae</taxon>
        <taxon>Aerosakkonematales</taxon>
        <taxon>Aerosakkonemataceae</taxon>
        <taxon>Aerosakkonema</taxon>
    </lineage>
</organism>
<dbReference type="PANTHER" id="PTHR22939:SF129">
    <property type="entry name" value="SERINE PROTEASE HTRA2, MITOCHONDRIAL"/>
    <property type="match status" value="1"/>
</dbReference>
<reference evidence="5" key="1">
    <citation type="journal article" date="2015" name="ISME J.">
        <title>Draft Genome Sequence of Streptomyces incarnatus NRRL8089, which Produces the Nucleoside Antibiotic Sinefungin.</title>
        <authorList>
            <person name="Oshima K."/>
            <person name="Hattori M."/>
            <person name="Shimizu H."/>
            <person name="Fukuda K."/>
            <person name="Nemoto M."/>
            <person name="Inagaki K."/>
            <person name="Tamura T."/>
        </authorList>
    </citation>
    <scope>NUCLEOTIDE SEQUENCE</scope>
    <source>
        <strain evidence="5">FACHB-1375</strain>
    </source>
</reference>
<dbReference type="SMART" id="SM00228">
    <property type="entry name" value="PDZ"/>
    <property type="match status" value="1"/>
</dbReference>
<proteinExistence type="inferred from homology"/>
<dbReference type="PRINTS" id="PR00834">
    <property type="entry name" value="PROTEASES2C"/>
</dbReference>
<evidence type="ECO:0000256" key="3">
    <source>
        <dbReference type="ARBA" id="ARBA00022801"/>
    </source>
</evidence>
<dbReference type="Gene3D" id="2.30.42.10">
    <property type="match status" value="1"/>
</dbReference>
<dbReference type="InterPro" id="IPR001940">
    <property type="entry name" value="Peptidase_S1C"/>
</dbReference>
<accession>A0A926ZK63</accession>
<sequence length="401" mass="42857">MQSEKIYHLLGKIARYGLATFLGAVLISGAIAVLPSQASPKASINSALPPEQSIGLKVPQTKQSNSFVTAAVNRVGPAVVRIDTERTVSRRLDPFFDDPFFRRFFGEDFTAQPRQELLRGQGSGFIIDKGGIILTNAHVVNQADKVMVRLKDGRSLEGQVRGVDEITDLAVVKIDARDRDLPVASLGDSSQVQVGDWAIAVGNPLGLDNTVTLGIVSTLHRSSTEVGVPDKRLDFIQTDAAINPGNSGGPLLNEYGEVIGINTAIRADAMGIGFAIPINKAKEISVVLARGQKVPHPYIGVQMITLTPELAKQNNDDPNTPFTIPEVKGVLVMKVLPNTPAARGGLRKGDAIVEIDGTPVTSAETLQNIVESSRVGQVLNLVVRRGSETLQLSVRTGELQS</sequence>
<dbReference type="SUPFAM" id="SSF50494">
    <property type="entry name" value="Trypsin-like serine proteases"/>
    <property type="match status" value="1"/>
</dbReference>
<feature type="domain" description="PDZ" evidence="4">
    <location>
        <begin position="285"/>
        <end position="387"/>
    </location>
</feature>
<dbReference type="InterPro" id="IPR048172">
    <property type="entry name" value="HhoA_HhoB_HtrA-like"/>
</dbReference>
<evidence type="ECO:0000313" key="6">
    <source>
        <dbReference type="Proteomes" id="UP000641646"/>
    </source>
</evidence>
<evidence type="ECO:0000256" key="1">
    <source>
        <dbReference type="ARBA" id="ARBA00010541"/>
    </source>
</evidence>
<dbReference type="CDD" id="cd10838">
    <property type="entry name" value="cpPDZ_HhoA-like"/>
    <property type="match status" value="1"/>
</dbReference>
<gene>
    <name evidence="5" type="ORF">H6G03_22050</name>
</gene>
<dbReference type="NCBIfam" id="NF041521">
    <property type="entry name" value="HhoA_HhoB_HtrA"/>
    <property type="match status" value="1"/>
</dbReference>
<dbReference type="PROSITE" id="PS50106">
    <property type="entry name" value="PDZ"/>
    <property type="match status" value="1"/>
</dbReference>
<comment type="caution">
    <text evidence="5">The sequence shown here is derived from an EMBL/GenBank/DDBJ whole genome shotgun (WGS) entry which is preliminary data.</text>
</comment>
<keyword evidence="6" id="KW-1185">Reference proteome</keyword>